<dbReference type="Gene3D" id="3.90.1150.10">
    <property type="entry name" value="Aspartate Aminotransferase, domain 1"/>
    <property type="match status" value="1"/>
</dbReference>
<dbReference type="GO" id="GO:0030170">
    <property type="term" value="F:pyridoxal phosphate binding"/>
    <property type="evidence" value="ECO:0007669"/>
    <property type="project" value="InterPro"/>
</dbReference>
<sequence length="421" mass="45145">MTDRSLIDSRPAGPRFAPWLAKTNPFTSRNIAAASIPGLINLSGGMPDPSLLPAKALSAIAAQAILDYPDDCLGYGPTPGLADLRETVAQRFRARGVPAKAENVLITASGTQALDLLGKIFTTSGDTIACEIPSYAGAFDAWRPRNPTYRHLGLREGRDLAARMAGAAFTYMIPNFSNPTGYLVTLEERQKLLAAARVSGTPLVEDDPYGALFYDGEPLPTLLELASKGQENLDDCPIIHLGSLSKQLAPGMRVGWIIAAPETIRMLSTAKQASDMCSNGLAQRMAVKAMQTGLIEECHPRIIALYRARRNALCAAMARHIGDYVRWEVPAGGMFVWGTLLDTTVDVERLVDLGMQAGVLIGPGEPFDPLGIVPPSIRLSFTYCDEAKLDQGMARLAQTFKAMGVQPGARTYPATSPSLTS</sequence>
<accession>A0A939HLD4</accession>
<dbReference type="PANTHER" id="PTHR42790">
    <property type="entry name" value="AMINOTRANSFERASE"/>
    <property type="match status" value="1"/>
</dbReference>
<dbReference type="Pfam" id="PF00155">
    <property type="entry name" value="Aminotran_1_2"/>
    <property type="match status" value="1"/>
</dbReference>
<dbReference type="PANTHER" id="PTHR42790:SF19">
    <property type="entry name" value="KYNURENINE_ALPHA-AMINOADIPATE AMINOTRANSFERASE, MITOCHONDRIAL"/>
    <property type="match status" value="1"/>
</dbReference>
<protein>
    <submittedName>
        <fullName evidence="6">PLP-dependent aminotransferase family protein</fullName>
    </submittedName>
</protein>
<evidence type="ECO:0000313" key="7">
    <source>
        <dbReference type="Proteomes" id="UP000664073"/>
    </source>
</evidence>
<gene>
    <name evidence="6" type="ORF">J2D77_15620</name>
</gene>
<keyword evidence="3" id="KW-0808">Transferase</keyword>
<evidence type="ECO:0000313" key="6">
    <source>
        <dbReference type="EMBL" id="MBO1326578.1"/>
    </source>
</evidence>
<dbReference type="InterPro" id="IPR004839">
    <property type="entry name" value="Aminotransferase_I/II_large"/>
</dbReference>
<evidence type="ECO:0000256" key="4">
    <source>
        <dbReference type="ARBA" id="ARBA00022898"/>
    </source>
</evidence>
<evidence type="ECO:0000256" key="3">
    <source>
        <dbReference type="ARBA" id="ARBA00022679"/>
    </source>
</evidence>
<dbReference type="RefSeq" id="WP_207847350.1">
    <property type="nucleotide sequence ID" value="NZ_JAFVMH010000012.1"/>
</dbReference>
<dbReference type="Gene3D" id="3.40.640.10">
    <property type="entry name" value="Type I PLP-dependent aspartate aminotransferase-like (Major domain)"/>
    <property type="match status" value="1"/>
</dbReference>
<dbReference type="GO" id="GO:0008483">
    <property type="term" value="F:transaminase activity"/>
    <property type="evidence" value="ECO:0007669"/>
    <property type="project" value="UniProtKB-KW"/>
</dbReference>
<evidence type="ECO:0000256" key="1">
    <source>
        <dbReference type="ARBA" id="ARBA00001933"/>
    </source>
</evidence>
<evidence type="ECO:0000259" key="5">
    <source>
        <dbReference type="Pfam" id="PF00155"/>
    </source>
</evidence>
<feature type="domain" description="Aminotransferase class I/classII large" evidence="5">
    <location>
        <begin position="61"/>
        <end position="396"/>
    </location>
</feature>
<dbReference type="InterPro" id="IPR015422">
    <property type="entry name" value="PyrdxlP-dep_Trfase_small"/>
</dbReference>
<dbReference type="GO" id="GO:1901605">
    <property type="term" value="P:alpha-amino acid metabolic process"/>
    <property type="evidence" value="ECO:0007669"/>
    <property type="project" value="TreeGrafter"/>
</dbReference>
<organism evidence="6 7">
    <name type="scientific">Acetobacter garciniae</name>
    <dbReference type="NCBI Taxonomy" id="2817435"/>
    <lineage>
        <taxon>Bacteria</taxon>
        <taxon>Pseudomonadati</taxon>
        <taxon>Pseudomonadota</taxon>
        <taxon>Alphaproteobacteria</taxon>
        <taxon>Acetobacterales</taxon>
        <taxon>Acetobacteraceae</taxon>
        <taxon>Acetobacter</taxon>
    </lineage>
</organism>
<keyword evidence="4" id="KW-0663">Pyridoxal phosphate</keyword>
<reference evidence="6" key="1">
    <citation type="submission" date="2021-03" db="EMBL/GenBank/DDBJ databases">
        <title>The complete genome sequence of Acetobacter sp. TBRC 12339.</title>
        <authorList>
            <person name="Charoenyingcharoen P."/>
            <person name="Yukphan P."/>
        </authorList>
    </citation>
    <scope>NUCLEOTIDE SEQUENCE</scope>
    <source>
        <strain evidence="6">TBRC 12339</strain>
    </source>
</reference>
<keyword evidence="2 6" id="KW-0032">Aminotransferase</keyword>
<dbReference type="Proteomes" id="UP000664073">
    <property type="component" value="Unassembled WGS sequence"/>
</dbReference>
<dbReference type="AlphaFoldDB" id="A0A939HLD4"/>
<dbReference type="EMBL" id="JAFVMH010000012">
    <property type="protein sequence ID" value="MBO1326578.1"/>
    <property type="molecule type" value="Genomic_DNA"/>
</dbReference>
<comment type="caution">
    <text evidence="6">The sequence shown here is derived from an EMBL/GenBank/DDBJ whole genome shotgun (WGS) entry which is preliminary data.</text>
</comment>
<name>A0A939HLD4_9PROT</name>
<keyword evidence="7" id="KW-1185">Reference proteome</keyword>
<evidence type="ECO:0000256" key="2">
    <source>
        <dbReference type="ARBA" id="ARBA00022576"/>
    </source>
</evidence>
<proteinExistence type="predicted"/>
<dbReference type="InterPro" id="IPR015421">
    <property type="entry name" value="PyrdxlP-dep_Trfase_major"/>
</dbReference>
<dbReference type="InterPro" id="IPR050859">
    <property type="entry name" value="Class-I_PLP-dep_aminotransf"/>
</dbReference>
<comment type="cofactor">
    <cofactor evidence="1">
        <name>pyridoxal 5'-phosphate</name>
        <dbReference type="ChEBI" id="CHEBI:597326"/>
    </cofactor>
</comment>
<dbReference type="SUPFAM" id="SSF53383">
    <property type="entry name" value="PLP-dependent transferases"/>
    <property type="match status" value="1"/>
</dbReference>
<dbReference type="CDD" id="cd00609">
    <property type="entry name" value="AAT_like"/>
    <property type="match status" value="1"/>
</dbReference>
<dbReference type="InterPro" id="IPR015424">
    <property type="entry name" value="PyrdxlP-dep_Trfase"/>
</dbReference>